<keyword evidence="2 3" id="KW-0802">TPR repeat</keyword>
<dbReference type="PANTHER" id="PTHR45831:SF2">
    <property type="entry name" value="LD24721P"/>
    <property type="match status" value="1"/>
</dbReference>
<feature type="repeat" description="TPR" evidence="3">
    <location>
        <begin position="411"/>
        <end position="444"/>
    </location>
</feature>
<evidence type="ECO:0000259" key="6">
    <source>
        <dbReference type="Pfam" id="PF13717"/>
    </source>
</evidence>
<dbReference type="SUPFAM" id="SSF48452">
    <property type="entry name" value="TPR-like"/>
    <property type="match status" value="1"/>
</dbReference>
<dbReference type="InterPro" id="IPR019734">
    <property type="entry name" value="TPR_rpt"/>
</dbReference>
<evidence type="ECO:0000313" key="7">
    <source>
        <dbReference type="EMBL" id="MDC0714041.1"/>
    </source>
</evidence>
<dbReference type="Pfam" id="PF13717">
    <property type="entry name" value="Zn_ribbon_4"/>
    <property type="match status" value="1"/>
</dbReference>
<dbReference type="PANTHER" id="PTHR45831">
    <property type="entry name" value="LD24721P"/>
    <property type="match status" value="1"/>
</dbReference>
<evidence type="ECO:0000256" key="4">
    <source>
        <dbReference type="SAM" id="MobiDB-lite"/>
    </source>
</evidence>
<dbReference type="PROSITE" id="PS50005">
    <property type="entry name" value="TPR"/>
    <property type="match status" value="3"/>
</dbReference>
<keyword evidence="1" id="KW-0677">Repeat</keyword>
<feature type="region of interest" description="Disordered" evidence="4">
    <location>
        <begin position="168"/>
        <end position="194"/>
    </location>
</feature>
<dbReference type="InterPro" id="IPR011723">
    <property type="entry name" value="Znf/thioredoxin_put"/>
</dbReference>
<dbReference type="SMART" id="SM00028">
    <property type="entry name" value="TPR"/>
    <property type="match status" value="3"/>
</dbReference>
<dbReference type="NCBIfam" id="TIGR02098">
    <property type="entry name" value="MJ0042_CXXC"/>
    <property type="match status" value="1"/>
</dbReference>
<evidence type="ECO:0000256" key="2">
    <source>
        <dbReference type="ARBA" id="ARBA00022803"/>
    </source>
</evidence>
<keyword evidence="8" id="KW-1185">Reference proteome</keyword>
<gene>
    <name evidence="7" type="ORF">POL68_36590</name>
</gene>
<dbReference type="Gene3D" id="1.25.40.10">
    <property type="entry name" value="Tetratricopeptide repeat domain"/>
    <property type="match status" value="1"/>
</dbReference>
<reference evidence="7 8" key="1">
    <citation type="submission" date="2022-11" db="EMBL/GenBank/DDBJ databases">
        <title>Minimal conservation of predation-associated metabolite biosynthetic gene clusters underscores biosynthetic potential of Myxococcota including descriptions for ten novel species: Archangium lansinium sp. nov., Myxococcus landrumus sp. nov., Nannocystis bai.</title>
        <authorList>
            <person name="Ahearne A."/>
            <person name="Stevens C."/>
            <person name="Dowd S."/>
        </authorList>
    </citation>
    <scope>NUCLEOTIDE SEQUENCE [LARGE SCALE GENOMIC DNA]</scope>
    <source>
        <strain evidence="7 8">NCWAL01</strain>
    </source>
</reference>
<evidence type="ECO:0000256" key="1">
    <source>
        <dbReference type="ARBA" id="ARBA00022737"/>
    </source>
</evidence>
<evidence type="ECO:0000313" key="8">
    <source>
        <dbReference type="Proteomes" id="UP001221838"/>
    </source>
</evidence>
<dbReference type="EMBL" id="JAQNDM010000002">
    <property type="protein sequence ID" value="MDC0714041.1"/>
    <property type="molecule type" value="Genomic_DNA"/>
</dbReference>
<evidence type="ECO:0000256" key="5">
    <source>
        <dbReference type="SAM" id="Phobius"/>
    </source>
</evidence>
<dbReference type="InterPro" id="IPR011990">
    <property type="entry name" value="TPR-like_helical_dom_sf"/>
</dbReference>
<name>A0ABT5DK54_9BACT</name>
<dbReference type="Proteomes" id="UP001221838">
    <property type="component" value="Unassembled WGS sequence"/>
</dbReference>
<dbReference type="RefSeq" id="WP_272144548.1">
    <property type="nucleotide sequence ID" value="NZ_JAQNDM010000002.1"/>
</dbReference>
<proteinExistence type="predicted"/>
<organism evidence="7 8">
    <name type="scientific">Stigmatella ashevillensis</name>
    <dbReference type="NCBI Taxonomy" id="2995309"/>
    <lineage>
        <taxon>Bacteria</taxon>
        <taxon>Pseudomonadati</taxon>
        <taxon>Myxococcota</taxon>
        <taxon>Myxococcia</taxon>
        <taxon>Myxococcales</taxon>
        <taxon>Cystobacterineae</taxon>
        <taxon>Archangiaceae</taxon>
        <taxon>Stigmatella</taxon>
    </lineage>
</organism>
<accession>A0ABT5DK54</accession>
<feature type="compositionally biased region" description="Gly residues" evidence="4">
    <location>
        <begin position="174"/>
        <end position="185"/>
    </location>
</feature>
<keyword evidence="5" id="KW-1133">Transmembrane helix</keyword>
<feature type="repeat" description="TPR" evidence="3">
    <location>
        <begin position="377"/>
        <end position="410"/>
    </location>
</feature>
<feature type="repeat" description="TPR" evidence="3">
    <location>
        <begin position="343"/>
        <end position="376"/>
    </location>
</feature>
<feature type="region of interest" description="Disordered" evidence="4">
    <location>
        <begin position="257"/>
        <end position="286"/>
    </location>
</feature>
<feature type="transmembrane region" description="Helical" evidence="5">
    <location>
        <begin position="202"/>
        <end position="223"/>
    </location>
</feature>
<evidence type="ECO:0000256" key="3">
    <source>
        <dbReference type="PROSITE-ProRule" id="PRU00339"/>
    </source>
</evidence>
<feature type="region of interest" description="Disordered" evidence="4">
    <location>
        <begin position="57"/>
        <end position="87"/>
    </location>
</feature>
<keyword evidence="5" id="KW-0812">Transmembrane</keyword>
<comment type="caution">
    <text evidence="7">The sequence shown here is derived from an EMBL/GenBank/DDBJ whole genome shotgun (WGS) entry which is preliminary data.</text>
</comment>
<keyword evidence="5" id="KW-0472">Membrane</keyword>
<feature type="domain" description="Zinc finger/thioredoxin putative" evidence="6">
    <location>
        <begin position="1"/>
        <end position="35"/>
    </location>
</feature>
<protein>
    <submittedName>
        <fullName evidence="7">Zinc-ribbon domain-containing protein</fullName>
    </submittedName>
</protein>
<sequence>MDVRCDRCKSQYQLEDSRISEAGLTVQCTACQYVFVVKKKALLVTLPVKPGESAAPAVLLGGTPPGSGAPPEESPEPNLPPSTGPGERVREWRVRQASGNVFTLKDLTTLQKWIIERKVGRDDEISLTGESWKRLGDIAELATFFQVLDEAQRASLLQAQVDLGKALGTPPRGGSAGGASKGAGGLTPSPQAPVAMRRGNPLPLLLALLLVAGGAFFYFRVLIPQREEAARQEAVQRENALKEEEARQARLLAEKAAAEAPPLAEDGGGGNDPSAEGGLPAAVAPPSTEDAGAVVLEDAGTLPDAGVLPGVGVAADAGVASDAGVDLDGGSPPVKRPEPVRDFNYYMAQGKRLRERERFAAAVDAYGQAAELEPDRAEPYSGRGLALLDLGNAPEAATEFQQALRLNPRYGEAIIGLAETYRSQGKKSEAVRYYQRYLEVLPEGPEAEVARSAIDRLME</sequence>
<dbReference type="Pfam" id="PF13432">
    <property type="entry name" value="TPR_16"/>
    <property type="match status" value="1"/>
</dbReference>
<dbReference type="InterPro" id="IPR047150">
    <property type="entry name" value="SGT"/>
</dbReference>